<name>A0A5R9GMH0_9BACL</name>
<dbReference type="RefSeq" id="WP_138193386.1">
    <property type="nucleotide sequence ID" value="NZ_VCIW01000003.1"/>
</dbReference>
<dbReference type="EMBL" id="VCIW01000003">
    <property type="protein sequence ID" value="TLS53145.1"/>
    <property type="molecule type" value="Genomic_DNA"/>
</dbReference>
<gene>
    <name evidence="1" type="ORF">FE782_07215</name>
</gene>
<dbReference type="Proteomes" id="UP000309676">
    <property type="component" value="Unassembled WGS sequence"/>
</dbReference>
<reference evidence="1 2" key="1">
    <citation type="submission" date="2019-05" db="EMBL/GenBank/DDBJ databases">
        <authorList>
            <person name="Narsing Rao M.P."/>
            <person name="Li W.J."/>
        </authorList>
    </citation>
    <scope>NUCLEOTIDE SEQUENCE [LARGE SCALE GENOMIC DNA]</scope>
    <source>
        <strain evidence="1 2">SYSU_K30003</strain>
    </source>
</reference>
<evidence type="ECO:0000313" key="1">
    <source>
        <dbReference type="EMBL" id="TLS53145.1"/>
    </source>
</evidence>
<keyword evidence="2" id="KW-1185">Reference proteome</keyword>
<dbReference type="AlphaFoldDB" id="A0A5R9GMH0"/>
<evidence type="ECO:0000313" key="2">
    <source>
        <dbReference type="Proteomes" id="UP000309676"/>
    </source>
</evidence>
<organism evidence="1 2">
    <name type="scientific">Paenibacillus antri</name>
    <dbReference type="NCBI Taxonomy" id="2582848"/>
    <lineage>
        <taxon>Bacteria</taxon>
        <taxon>Bacillati</taxon>
        <taxon>Bacillota</taxon>
        <taxon>Bacilli</taxon>
        <taxon>Bacillales</taxon>
        <taxon>Paenibacillaceae</taxon>
        <taxon>Paenibacillus</taxon>
    </lineage>
</organism>
<sequence>MYKMSYGSILLMCFLIFALGGQDRLSWAPGPAMPETAVRTEARAEARPQVRIAAVDDVDAPPAATDAGRKKGDAVALPDPVALAAPVGLKSPTAEAACAAGFALSLPPEADERYRQLDWVTEEGVSATIRFEFANGGLLELTQSTNDQELDVTGSLSTAPPPPLPLPRMTPTASMPAIDIAWQDGSRRYALRSFGLTENETRAWIRSLESARAGCSAPMS</sequence>
<proteinExistence type="predicted"/>
<protein>
    <submittedName>
        <fullName evidence="1">Uncharacterized protein</fullName>
    </submittedName>
</protein>
<comment type="caution">
    <text evidence="1">The sequence shown here is derived from an EMBL/GenBank/DDBJ whole genome shotgun (WGS) entry which is preliminary data.</text>
</comment>
<accession>A0A5R9GMH0</accession>